<feature type="compositionally biased region" description="Basic and acidic residues" evidence="1">
    <location>
        <begin position="132"/>
        <end position="146"/>
    </location>
</feature>
<proteinExistence type="predicted"/>
<organism evidence="2 3">
    <name type="scientific">Pteropus alecto</name>
    <name type="common">Black flying fox</name>
    <dbReference type="NCBI Taxonomy" id="9402"/>
    <lineage>
        <taxon>Eukaryota</taxon>
        <taxon>Metazoa</taxon>
        <taxon>Chordata</taxon>
        <taxon>Craniata</taxon>
        <taxon>Vertebrata</taxon>
        <taxon>Euteleostomi</taxon>
        <taxon>Mammalia</taxon>
        <taxon>Eutheria</taxon>
        <taxon>Laurasiatheria</taxon>
        <taxon>Chiroptera</taxon>
        <taxon>Yinpterochiroptera</taxon>
        <taxon>Pteropodoidea</taxon>
        <taxon>Pteropodidae</taxon>
        <taxon>Pteropodinae</taxon>
        <taxon>Pteropus</taxon>
    </lineage>
</organism>
<accession>L5KTB8</accession>
<dbReference type="AlphaFoldDB" id="L5KTB8"/>
<dbReference type="Proteomes" id="UP000010552">
    <property type="component" value="Unassembled WGS sequence"/>
</dbReference>
<dbReference type="InParanoid" id="L5KTB8"/>
<protein>
    <submittedName>
        <fullName evidence="2">Uncharacterized protein</fullName>
    </submittedName>
</protein>
<keyword evidence="3" id="KW-1185">Reference proteome</keyword>
<feature type="region of interest" description="Disordered" evidence="1">
    <location>
        <begin position="1"/>
        <end position="28"/>
    </location>
</feature>
<name>L5KTB8_PTEAL</name>
<gene>
    <name evidence="2" type="ORF">PAL_GLEAN10020227</name>
</gene>
<feature type="region of interest" description="Disordered" evidence="1">
    <location>
        <begin position="105"/>
        <end position="222"/>
    </location>
</feature>
<evidence type="ECO:0000313" key="3">
    <source>
        <dbReference type="Proteomes" id="UP000010552"/>
    </source>
</evidence>
<feature type="region of interest" description="Disordered" evidence="1">
    <location>
        <begin position="48"/>
        <end position="67"/>
    </location>
</feature>
<dbReference type="EMBL" id="KB030580">
    <property type="protein sequence ID" value="ELK14043.1"/>
    <property type="molecule type" value="Genomic_DNA"/>
</dbReference>
<evidence type="ECO:0000256" key="1">
    <source>
        <dbReference type="SAM" id="MobiDB-lite"/>
    </source>
</evidence>
<reference evidence="3" key="1">
    <citation type="journal article" date="2013" name="Science">
        <title>Comparative analysis of bat genomes provides insight into the evolution of flight and immunity.</title>
        <authorList>
            <person name="Zhang G."/>
            <person name="Cowled C."/>
            <person name="Shi Z."/>
            <person name="Huang Z."/>
            <person name="Bishop-Lilly K.A."/>
            <person name="Fang X."/>
            <person name="Wynne J.W."/>
            <person name="Xiong Z."/>
            <person name="Baker M.L."/>
            <person name="Zhao W."/>
            <person name="Tachedjian M."/>
            <person name="Zhu Y."/>
            <person name="Zhou P."/>
            <person name="Jiang X."/>
            <person name="Ng J."/>
            <person name="Yang L."/>
            <person name="Wu L."/>
            <person name="Xiao J."/>
            <person name="Feng Y."/>
            <person name="Chen Y."/>
            <person name="Sun X."/>
            <person name="Zhang Y."/>
            <person name="Marsh G.A."/>
            <person name="Crameri G."/>
            <person name="Broder C.C."/>
            <person name="Frey K.G."/>
            <person name="Wang L.F."/>
            <person name="Wang J."/>
        </authorList>
    </citation>
    <scope>NUCLEOTIDE SEQUENCE [LARGE SCALE GENOMIC DNA]</scope>
</reference>
<feature type="compositionally biased region" description="Low complexity" evidence="1">
    <location>
        <begin position="211"/>
        <end position="222"/>
    </location>
</feature>
<sequence>MESMGRPRPSKLDADSNSNLGRSPGIGITETKAYITGSQEVWSTRNGLQLEPVPHPPTGLTYGGNKGGIEGIIRKTKKDAGLPHSRVSDQEQLEKQVVRLLRHWEERLRRSPPAAPRDRSLSLWPTHSGVLRPEDRGSVGKKEGSRGRGRPTNGFVEGAPMVAASGASEGGDRGSTASPSRSARFRGVGRDKMASPPPSGLLGRDAPTGERASSAVGRARRA</sequence>
<evidence type="ECO:0000313" key="2">
    <source>
        <dbReference type="EMBL" id="ELK14043.1"/>
    </source>
</evidence>